<dbReference type="Proteomes" id="UP000267145">
    <property type="component" value="Unassembled WGS sequence"/>
</dbReference>
<comment type="caution">
    <text evidence="3">The sequence shown here is derived from an EMBL/GenBank/DDBJ whole genome shotgun (WGS) entry which is preliminary data.</text>
</comment>
<evidence type="ECO:0000256" key="1">
    <source>
        <dbReference type="SAM" id="MobiDB-lite"/>
    </source>
</evidence>
<protein>
    <recommendedName>
        <fullName evidence="5">Transmembrane protein</fullName>
    </recommendedName>
</protein>
<feature type="transmembrane region" description="Helical" evidence="2">
    <location>
        <begin position="255"/>
        <end position="277"/>
    </location>
</feature>
<name>A0A3M9XY18_9PEZI</name>
<feature type="transmembrane region" description="Helical" evidence="2">
    <location>
        <begin position="175"/>
        <end position="196"/>
    </location>
</feature>
<keyword evidence="4" id="KW-1185">Reference proteome</keyword>
<evidence type="ECO:0000313" key="4">
    <source>
        <dbReference type="Proteomes" id="UP000267145"/>
    </source>
</evidence>
<feature type="region of interest" description="Disordered" evidence="1">
    <location>
        <begin position="1"/>
        <end position="23"/>
    </location>
</feature>
<dbReference type="AlphaFoldDB" id="A0A3M9XY18"/>
<accession>A0A3M9XY18</accession>
<dbReference type="EMBL" id="RBVV01000154">
    <property type="protein sequence ID" value="RNJ53143.1"/>
    <property type="molecule type" value="Genomic_DNA"/>
</dbReference>
<feature type="transmembrane region" description="Helical" evidence="2">
    <location>
        <begin position="216"/>
        <end position="234"/>
    </location>
</feature>
<evidence type="ECO:0000256" key="2">
    <source>
        <dbReference type="SAM" id="Phobius"/>
    </source>
</evidence>
<gene>
    <name evidence="3" type="ORF">D7B24_002296</name>
</gene>
<feature type="transmembrane region" description="Helical" evidence="2">
    <location>
        <begin position="76"/>
        <end position="96"/>
    </location>
</feature>
<keyword evidence="2" id="KW-0472">Membrane</keyword>
<keyword evidence="2" id="KW-1133">Transmembrane helix</keyword>
<dbReference type="STRING" id="1051616.A0A3M9XY18"/>
<dbReference type="GeneID" id="39605985"/>
<feature type="transmembrane region" description="Helical" evidence="2">
    <location>
        <begin position="108"/>
        <end position="129"/>
    </location>
</feature>
<organism evidence="3 4">
    <name type="scientific">Verticillium nonalfalfae</name>
    <dbReference type="NCBI Taxonomy" id="1051616"/>
    <lineage>
        <taxon>Eukaryota</taxon>
        <taxon>Fungi</taxon>
        <taxon>Dikarya</taxon>
        <taxon>Ascomycota</taxon>
        <taxon>Pezizomycotina</taxon>
        <taxon>Sordariomycetes</taxon>
        <taxon>Hypocreomycetidae</taxon>
        <taxon>Glomerellales</taxon>
        <taxon>Plectosphaerellaceae</taxon>
        <taxon>Verticillium</taxon>
    </lineage>
</organism>
<dbReference type="RefSeq" id="XP_028491301.1">
    <property type="nucleotide sequence ID" value="XM_028636507.1"/>
</dbReference>
<sequence>MSTQPLLGAISGQSGNRDEDRSQSGSLATFLSIFHGGLVAPDSTTLDSLQAILNESDDALRDDLTERWRDHKLQELNFVGTVGALLAACLSSTGSWPDVLDNGRKQPWSIRACWYIGLVFALFAVLTALQQSLRLHRLSAHREGLQWIRKSMTGGKRDGEVRVRTWQVYAWQASLVFLVAAVICLIAGILVLVWVSTEFGPDKKPEDGWWDDSAKMAITFTVVVVVSLVMFLLTQATLAMEGIKRGLAIGGKIRIFGNGMGLIDGLLVGASASVGYVCTVEIQGCQ</sequence>
<keyword evidence="2" id="KW-0812">Transmembrane</keyword>
<reference evidence="3 4" key="1">
    <citation type="submission" date="2018-10" db="EMBL/GenBank/DDBJ databases">
        <title>Genome sequence of Verticillium nonalfalfae VnAa140.</title>
        <authorList>
            <person name="Stajich J.E."/>
            <person name="Kasson M.T."/>
        </authorList>
    </citation>
    <scope>NUCLEOTIDE SEQUENCE [LARGE SCALE GENOMIC DNA]</scope>
    <source>
        <strain evidence="3 4">VnAa140</strain>
    </source>
</reference>
<evidence type="ECO:0000313" key="3">
    <source>
        <dbReference type="EMBL" id="RNJ53143.1"/>
    </source>
</evidence>
<feature type="compositionally biased region" description="Polar residues" evidence="1">
    <location>
        <begin position="1"/>
        <end position="15"/>
    </location>
</feature>
<proteinExistence type="predicted"/>
<evidence type="ECO:0008006" key="5">
    <source>
        <dbReference type="Google" id="ProtNLM"/>
    </source>
</evidence>